<feature type="transmembrane region" description="Helical" evidence="1">
    <location>
        <begin position="47"/>
        <end position="65"/>
    </location>
</feature>
<feature type="transmembrane region" description="Helical" evidence="1">
    <location>
        <begin position="86"/>
        <end position="105"/>
    </location>
</feature>
<dbReference type="Proteomes" id="UP000198683">
    <property type="component" value="Unassembled WGS sequence"/>
</dbReference>
<proteinExistence type="predicted"/>
<feature type="transmembrane region" description="Helical" evidence="1">
    <location>
        <begin position="111"/>
        <end position="131"/>
    </location>
</feature>
<reference evidence="2 3" key="1">
    <citation type="submission" date="2016-10" db="EMBL/GenBank/DDBJ databases">
        <authorList>
            <person name="de Groot N.N."/>
        </authorList>
    </citation>
    <scope>NUCLEOTIDE SEQUENCE [LARGE SCALE GENOMIC DNA]</scope>
    <source>
        <strain evidence="2 3">CGMCC 4.5681</strain>
    </source>
</reference>
<evidence type="ECO:0000313" key="2">
    <source>
        <dbReference type="EMBL" id="SDK54809.1"/>
    </source>
</evidence>
<accession>A0A1G9CT58</accession>
<dbReference type="STRING" id="683260.SAMN05421874_108214"/>
<evidence type="ECO:0000313" key="3">
    <source>
        <dbReference type="Proteomes" id="UP000198683"/>
    </source>
</evidence>
<feature type="transmembrane region" description="Helical" evidence="1">
    <location>
        <begin position="138"/>
        <end position="162"/>
    </location>
</feature>
<dbReference type="OrthoDB" id="3400154at2"/>
<organism evidence="2 3">
    <name type="scientific">Nonomuraea maritima</name>
    <dbReference type="NCBI Taxonomy" id="683260"/>
    <lineage>
        <taxon>Bacteria</taxon>
        <taxon>Bacillati</taxon>
        <taxon>Actinomycetota</taxon>
        <taxon>Actinomycetes</taxon>
        <taxon>Streptosporangiales</taxon>
        <taxon>Streptosporangiaceae</taxon>
        <taxon>Nonomuraea</taxon>
    </lineage>
</organism>
<sequence>MTNHPWRVLAAELVKLRSLPAVPLTVGTTVAVAAGLAYVAGATPVQVITYAQAGFILLGVLTVAAEHAGTSLVAVPGRVLLVAGKLAAYLAVAVPFAAVTCLLAGRASVPVAAAAYLVLVGTLAFAVALLVRRLLVALGGVLTLVFVVSPLLASLTEYAAYLPDLAGARMFRPGPPDALTPVQGAAVLAGWTAGLLGAAVAAFTRRDA</sequence>
<evidence type="ECO:0000256" key="1">
    <source>
        <dbReference type="SAM" id="Phobius"/>
    </source>
</evidence>
<name>A0A1G9CT58_9ACTN</name>
<dbReference type="RefSeq" id="WP_090765384.1">
    <property type="nucleotide sequence ID" value="NZ_FNFB01000008.1"/>
</dbReference>
<feature type="transmembrane region" description="Helical" evidence="1">
    <location>
        <begin position="182"/>
        <end position="203"/>
    </location>
</feature>
<keyword evidence="3" id="KW-1185">Reference proteome</keyword>
<protein>
    <recommendedName>
        <fullName evidence="4">ABC-2 type transport system permease protein</fullName>
    </recommendedName>
</protein>
<keyword evidence="1" id="KW-0472">Membrane</keyword>
<feature type="transmembrane region" description="Helical" evidence="1">
    <location>
        <begin position="21"/>
        <end position="41"/>
    </location>
</feature>
<dbReference type="EMBL" id="FNFB01000008">
    <property type="protein sequence ID" value="SDK54809.1"/>
    <property type="molecule type" value="Genomic_DNA"/>
</dbReference>
<gene>
    <name evidence="2" type="ORF">SAMN05421874_108214</name>
</gene>
<dbReference type="AlphaFoldDB" id="A0A1G9CT58"/>
<evidence type="ECO:0008006" key="4">
    <source>
        <dbReference type="Google" id="ProtNLM"/>
    </source>
</evidence>
<keyword evidence="1" id="KW-1133">Transmembrane helix</keyword>
<keyword evidence="1" id="KW-0812">Transmembrane</keyword>